<comment type="caution">
    <text evidence="2">The sequence shown here is derived from an EMBL/GenBank/DDBJ whole genome shotgun (WGS) entry which is preliminary data.</text>
</comment>
<feature type="compositionally biased region" description="Basic and acidic residues" evidence="1">
    <location>
        <begin position="55"/>
        <end position="67"/>
    </location>
</feature>
<accession>A0A553P2U2</accession>
<feature type="compositionally biased region" description="Polar residues" evidence="1">
    <location>
        <begin position="71"/>
        <end position="80"/>
    </location>
</feature>
<feature type="region of interest" description="Disordered" evidence="1">
    <location>
        <begin position="53"/>
        <end position="92"/>
    </location>
</feature>
<evidence type="ECO:0000313" key="2">
    <source>
        <dbReference type="EMBL" id="TRY71999.1"/>
    </source>
</evidence>
<reference evidence="2 3" key="1">
    <citation type="journal article" date="2018" name="Nat. Ecol. Evol.">
        <title>Genomic signatures of mitonuclear coevolution across populations of Tigriopus californicus.</title>
        <authorList>
            <person name="Barreto F.S."/>
            <person name="Watson E.T."/>
            <person name="Lima T.G."/>
            <person name="Willett C.S."/>
            <person name="Edmands S."/>
            <person name="Li W."/>
            <person name="Burton R.S."/>
        </authorList>
    </citation>
    <scope>NUCLEOTIDE SEQUENCE [LARGE SCALE GENOMIC DNA]</scope>
    <source>
        <strain evidence="2 3">San Diego</strain>
    </source>
</reference>
<evidence type="ECO:0000313" key="3">
    <source>
        <dbReference type="Proteomes" id="UP000318571"/>
    </source>
</evidence>
<dbReference type="Proteomes" id="UP000318571">
    <property type="component" value="Chromosome 7"/>
</dbReference>
<name>A0A553P2U2_TIGCA</name>
<dbReference type="AlphaFoldDB" id="A0A553P2U2"/>
<protein>
    <submittedName>
        <fullName evidence="2">Uncharacterized protein</fullName>
    </submittedName>
</protein>
<organism evidence="2 3">
    <name type="scientific">Tigriopus californicus</name>
    <name type="common">Marine copepod</name>
    <dbReference type="NCBI Taxonomy" id="6832"/>
    <lineage>
        <taxon>Eukaryota</taxon>
        <taxon>Metazoa</taxon>
        <taxon>Ecdysozoa</taxon>
        <taxon>Arthropoda</taxon>
        <taxon>Crustacea</taxon>
        <taxon>Multicrustacea</taxon>
        <taxon>Hexanauplia</taxon>
        <taxon>Copepoda</taxon>
        <taxon>Harpacticoida</taxon>
        <taxon>Harpacticidae</taxon>
        <taxon>Tigriopus</taxon>
    </lineage>
</organism>
<sequence>MRITDHWIGQVPTQWRRARIEPFITTGSAITGRITSTSGRRGRRFTGCVQQRIRSPSEAEVHGHQQENEDQSPSDNQENSQDGRDRELTHSSQRAFASFGPLVSRCGCGCSLHCESVNPHGFAVTFGIIRVHGDDITRARS</sequence>
<gene>
    <name evidence="2" type="ORF">TCAL_16233</name>
</gene>
<evidence type="ECO:0000256" key="1">
    <source>
        <dbReference type="SAM" id="MobiDB-lite"/>
    </source>
</evidence>
<keyword evidence="3" id="KW-1185">Reference proteome</keyword>
<proteinExistence type="predicted"/>
<dbReference type="EMBL" id="VCGU01000008">
    <property type="protein sequence ID" value="TRY71999.1"/>
    <property type="molecule type" value="Genomic_DNA"/>
</dbReference>